<sequence>MATRKPEGYLDGQPLHPESLMMGYGYRPELSQGAVKCPIFQTSTFVFASAEEGKAFFELAYGLRKQRPNEEMGLIYSRLNNPDLEILEDRLTIWDDAEAAAAFASGMAAISTTILTFLRPGEVVLHSEPVYGGTDYLLKHILPMFGIRCIGFPAQASEAEIAALISRSAGMGKLGMIYVETPANPTNTLVDIAACARLAQAHSHERQVLVAVDNTFLGPLWQQPLKHGADLVLYSATKYIGGHSDVIAGVCLGAKDLISQIKGFRTILGTMAGPNTSFLLMRSLETLKLRMTCQMKNARYVADFLADHPKVAKVHYLGHLTPEDAQYEIFHRQCTAPGAMISFEIVGGEAEAFRLLNSLRLIRLAVSLGSTESLAEHPATMTHADVDPEERMELGITPAMVRISVGVEHPEDIIADLRQALEQV</sequence>
<reference evidence="10 11" key="1">
    <citation type="journal article" date="2011" name="J. Bacteriol.">
        <title>Draft genome sequence of the anoxygenic filamentous phototrophic bacterium Oscillochloris trichoides subsp. DG-6.</title>
        <authorList>
            <person name="Kuznetsov B.B."/>
            <person name="Ivanovsky R.N."/>
            <person name="Keppen O.I."/>
            <person name="Sukhacheva M.V."/>
            <person name="Bumazhkin B.K."/>
            <person name="Patutina E.O."/>
            <person name="Beletsky A.V."/>
            <person name="Mardanov A.V."/>
            <person name="Baslerov R.V."/>
            <person name="Panteleeva A.N."/>
            <person name="Kolganova T.V."/>
            <person name="Ravin N.V."/>
            <person name="Skryabin K.G."/>
        </authorList>
    </citation>
    <scope>NUCLEOTIDE SEQUENCE [LARGE SCALE GENOMIC DNA]</scope>
    <source>
        <strain evidence="10 11">DG-6</strain>
    </source>
</reference>
<dbReference type="CDD" id="cd00614">
    <property type="entry name" value="CGS_like"/>
    <property type="match status" value="1"/>
</dbReference>
<dbReference type="GO" id="GO:0005737">
    <property type="term" value="C:cytoplasm"/>
    <property type="evidence" value="ECO:0007669"/>
    <property type="project" value="TreeGrafter"/>
</dbReference>
<dbReference type="InterPro" id="IPR015424">
    <property type="entry name" value="PyrdxlP-dep_Trfase"/>
</dbReference>
<evidence type="ECO:0000256" key="8">
    <source>
        <dbReference type="PIRSR" id="PIRSR001434-2"/>
    </source>
</evidence>
<dbReference type="InterPro" id="IPR054542">
    <property type="entry name" value="Cys_met_metab_PP"/>
</dbReference>
<organism evidence="10 11">
    <name type="scientific">Oscillochloris trichoides DG-6</name>
    <dbReference type="NCBI Taxonomy" id="765420"/>
    <lineage>
        <taxon>Bacteria</taxon>
        <taxon>Bacillati</taxon>
        <taxon>Chloroflexota</taxon>
        <taxon>Chloroflexia</taxon>
        <taxon>Chloroflexales</taxon>
        <taxon>Chloroflexineae</taxon>
        <taxon>Oscillochloridaceae</taxon>
        <taxon>Oscillochloris</taxon>
    </lineage>
</organism>
<evidence type="ECO:0000256" key="1">
    <source>
        <dbReference type="ARBA" id="ARBA00001933"/>
    </source>
</evidence>
<gene>
    <name evidence="10" type="ORF">OSCT_1463</name>
</gene>
<name>E1IDR2_9CHLR</name>
<dbReference type="PANTHER" id="PTHR11808:SF86">
    <property type="entry name" value="METHIONINE GAMMA-LYASE"/>
    <property type="match status" value="1"/>
</dbReference>
<dbReference type="EC" id="4.4.1.2" evidence="4"/>
<dbReference type="GO" id="GO:0047982">
    <property type="term" value="F:homocysteine desulfhydrase activity"/>
    <property type="evidence" value="ECO:0007669"/>
    <property type="project" value="UniProtKB-EC"/>
</dbReference>
<comment type="cofactor">
    <cofactor evidence="1 9">
        <name>pyridoxal 5'-phosphate</name>
        <dbReference type="ChEBI" id="CHEBI:597326"/>
    </cofactor>
</comment>
<dbReference type="Pfam" id="PF01053">
    <property type="entry name" value="Cys_Met_Meta_PP"/>
    <property type="match status" value="1"/>
</dbReference>
<dbReference type="GO" id="GO:0018826">
    <property type="term" value="F:methionine gamma-lyase activity"/>
    <property type="evidence" value="ECO:0007669"/>
    <property type="project" value="UniProtKB-EC"/>
</dbReference>
<dbReference type="PIRSF" id="PIRSF001434">
    <property type="entry name" value="CGS"/>
    <property type="match status" value="1"/>
</dbReference>
<evidence type="ECO:0000256" key="7">
    <source>
        <dbReference type="ARBA" id="ARBA00052699"/>
    </source>
</evidence>
<dbReference type="InterPro" id="IPR015422">
    <property type="entry name" value="PyrdxlP-dep_Trfase_small"/>
</dbReference>
<keyword evidence="3 8" id="KW-0663">Pyridoxal phosphate</keyword>
<dbReference type="Proteomes" id="UP000054010">
    <property type="component" value="Unassembled WGS sequence"/>
</dbReference>
<dbReference type="Gene3D" id="3.90.1150.10">
    <property type="entry name" value="Aspartate Aminotransferase, domain 1"/>
    <property type="match status" value="1"/>
</dbReference>
<comment type="caution">
    <text evidence="10">The sequence shown here is derived from an EMBL/GenBank/DDBJ whole genome shotgun (WGS) entry which is preliminary data.</text>
</comment>
<dbReference type="NCBIfam" id="NF005455">
    <property type="entry name" value="PRK07049.1"/>
    <property type="match status" value="1"/>
</dbReference>
<dbReference type="GO" id="GO:0030170">
    <property type="term" value="F:pyridoxal phosphate binding"/>
    <property type="evidence" value="ECO:0007669"/>
    <property type="project" value="InterPro"/>
</dbReference>
<dbReference type="GO" id="GO:0019346">
    <property type="term" value="P:transsulfuration"/>
    <property type="evidence" value="ECO:0007669"/>
    <property type="project" value="InterPro"/>
</dbReference>
<dbReference type="STRING" id="765420.OSCT_1463"/>
<dbReference type="EMBL" id="ADVR01000043">
    <property type="protein sequence ID" value="EFO80690.1"/>
    <property type="molecule type" value="Genomic_DNA"/>
</dbReference>
<evidence type="ECO:0000256" key="9">
    <source>
        <dbReference type="RuleBase" id="RU362118"/>
    </source>
</evidence>
<dbReference type="InterPro" id="IPR015421">
    <property type="entry name" value="PyrdxlP-dep_Trfase_major"/>
</dbReference>
<dbReference type="OrthoDB" id="9780685at2"/>
<dbReference type="FunFam" id="3.40.640.10:FF:000046">
    <property type="entry name" value="Cystathionine gamma-lyase"/>
    <property type="match status" value="1"/>
</dbReference>
<dbReference type="Gene3D" id="3.40.640.10">
    <property type="entry name" value="Type I PLP-dependent aspartate aminotransferase-like (Major domain)"/>
    <property type="match status" value="1"/>
</dbReference>
<dbReference type="InterPro" id="IPR000277">
    <property type="entry name" value="Cys/Met-Metab_PyrdxlP-dep_enz"/>
</dbReference>
<evidence type="ECO:0000256" key="5">
    <source>
        <dbReference type="ARBA" id="ARBA00047199"/>
    </source>
</evidence>
<evidence type="ECO:0000256" key="4">
    <source>
        <dbReference type="ARBA" id="ARBA00047175"/>
    </source>
</evidence>
<proteinExistence type="inferred from homology"/>
<accession>E1IDR2</accession>
<keyword evidence="11" id="KW-1185">Reference proteome</keyword>
<dbReference type="PANTHER" id="PTHR11808">
    <property type="entry name" value="TRANS-SULFURATION ENZYME FAMILY MEMBER"/>
    <property type="match status" value="1"/>
</dbReference>
<dbReference type="FunFam" id="3.90.1150.10:FF:000033">
    <property type="entry name" value="Cystathionine gamma-synthase"/>
    <property type="match status" value="1"/>
</dbReference>
<dbReference type="PROSITE" id="PS00868">
    <property type="entry name" value="CYS_MET_METAB_PP"/>
    <property type="match status" value="1"/>
</dbReference>
<dbReference type="AlphaFoldDB" id="E1IDR2"/>
<comment type="catalytic activity">
    <reaction evidence="6">
        <text>L-homocysteine + H2O = 2-oxobutanoate + hydrogen sulfide + NH4(+) + H(+)</text>
        <dbReference type="Rhea" id="RHEA:14501"/>
        <dbReference type="ChEBI" id="CHEBI:15377"/>
        <dbReference type="ChEBI" id="CHEBI:15378"/>
        <dbReference type="ChEBI" id="CHEBI:16763"/>
        <dbReference type="ChEBI" id="CHEBI:28938"/>
        <dbReference type="ChEBI" id="CHEBI:29919"/>
        <dbReference type="ChEBI" id="CHEBI:58199"/>
        <dbReference type="EC" id="4.4.1.2"/>
    </reaction>
    <physiologicalReaction direction="left-to-right" evidence="6">
        <dbReference type="Rhea" id="RHEA:14502"/>
    </physiologicalReaction>
</comment>
<evidence type="ECO:0000256" key="3">
    <source>
        <dbReference type="ARBA" id="ARBA00022898"/>
    </source>
</evidence>
<comment type="catalytic activity">
    <reaction evidence="7">
        <text>L-methionine + H2O = methanethiol + 2-oxobutanoate + NH4(+)</text>
        <dbReference type="Rhea" id="RHEA:23800"/>
        <dbReference type="ChEBI" id="CHEBI:15377"/>
        <dbReference type="ChEBI" id="CHEBI:16007"/>
        <dbReference type="ChEBI" id="CHEBI:16763"/>
        <dbReference type="ChEBI" id="CHEBI:28938"/>
        <dbReference type="ChEBI" id="CHEBI:57844"/>
        <dbReference type="EC" id="4.4.1.11"/>
    </reaction>
    <physiologicalReaction direction="left-to-right" evidence="7">
        <dbReference type="Rhea" id="RHEA:23801"/>
    </physiologicalReaction>
</comment>
<protein>
    <recommendedName>
        <fullName evidence="4">homocysteine desulfhydrase</fullName>
        <ecNumber evidence="4">4.4.1.2</ecNumber>
    </recommendedName>
    <alternativeName>
        <fullName evidence="5">Homocysteine desulfhydrase</fullName>
    </alternativeName>
</protein>
<comment type="similarity">
    <text evidence="2 9">Belongs to the trans-sulfuration enzymes family.</text>
</comment>
<evidence type="ECO:0000256" key="2">
    <source>
        <dbReference type="ARBA" id="ARBA00009077"/>
    </source>
</evidence>
<dbReference type="SUPFAM" id="SSF53383">
    <property type="entry name" value="PLP-dependent transferases"/>
    <property type="match status" value="1"/>
</dbReference>
<evidence type="ECO:0000256" key="6">
    <source>
        <dbReference type="ARBA" id="ARBA00048780"/>
    </source>
</evidence>
<evidence type="ECO:0000313" key="11">
    <source>
        <dbReference type="Proteomes" id="UP000054010"/>
    </source>
</evidence>
<dbReference type="eggNOG" id="COG0626">
    <property type="taxonomic scope" value="Bacteria"/>
</dbReference>
<dbReference type="GO" id="GO:0009086">
    <property type="term" value="P:methionine biosynthetic process"/>
    <property type="evidence" value="ECO:0007669"/>
    <property type="project" value="UniProtKB-ARBA"/>
</dbReference>
<evidence type="ECO:0000313" key="10">
    <source>
        <dbReference type="EMBL" id="EFO80690.1"/>
    </source>
</evidence>
<dbReference type="HOGENOM" id="CLU_018986_2_0_0"/>
<feature type="modified residue" description="N6-(pyridoxal phosphate)lysine" evidence="8">
    <location>
        <position position="238"/>
    </location>
</feature>